<dbReference type="Gene3D" id="3.30.300.20">
    <property type="match status" value="2"/>
</dbReference>
<dbReference type="GO" id="GO:0031564">
    <property type="term" value="P:transcription antitermination"/>
    <property type="evidence" value="ECO:0007669"/>
    <property type="project" value="UniProtKB-UniRule"/>
</dbReference>
<dbReference type="SUPFAM" id="SSF54814">
    <property type="entry name" value="Prokaryotic type KH domain (KH-domain type II)"/>
    <property type="match status" value="2"/>
</dbReference>
<evidence type="ECO:0000259" key="9">
    <source>
        <dbReference type="PROSITE" id="PS50126"/>
    </source>
</evidence>
<dbReference type="InterPro" id="IPR003029">
    <property type="entry name" value="S1_domain"/>
</dbReference>
<dbReference type="InterPro" id="IPR025249">
    <property type="entry name" value="TF_NusA_KH_1st"/>
</dbReference>
<dbReference type="EMBL" id="CP031517">
    <property type="protein sequence ID" value="QOS39085.1"/>
    <property type="molecule type" value="Genomic_DNA"/>
</dbReference>
<dbReference type="Gene3D" id="2.40.50.140">
    <property type="entry name" value="Nucleic acid-binding proteins"/>
    <property type="match status" value="1"/>
</dbReference>
<evidence type="ECO:0000256" key="6">
    <source>
        <dbReference type="ARBA" id="ARBA00023163"/>
    </source>
</evidence>
<reference evidence="10 11" key="1">
    <citation type="submission" date="2018-08" db="EMBL/GenBank/DDBJ databases">
        <title>The first complete genome of Treponema rectale (CHPAT), a commensal spirochete of the bovine rectum.</title>
        <authorList>
            <person name="Staton G.J."/>
            <person name="Clegg S.R."/>
            <person name="Carter S.D."/>
            <person name="Radford A.D."/>
            <person name="Darby A."/>
            <person name="Hall N."/>
            <person name="Birtles R.J."/>
            <person name="Evans N.J."/>
        </authorList>
    </citation>
    <scope>NUCLEOTIDE SEQUENCE [LARGE SCALE GENOMIC DNA]</scope>
    <source>
        <strain evidence="10 11">CHPA</strain>
    </source>
</reference>
<evidence type="ECO:0000256" key="8">
    <source>
        <dbReference type="SAM" id="MobiDB-lite"/>
    </source>
</evidence>
<keyword evidence="1 7" id="KW-0806">Transcription termination</keyword>
<dbReference type="Pfam" id="PF08529">
    <property type="entry name" value="NusA_N"/>
    <property type="match status" value="1"/>
</dbReference>
<dbReference type="InterPro" id="IPR010213">
    <property type="entry name" value="TF_NusA"/>
</dbReference>
<organism evidence="10 11">
    <name type="scientific">Treponema rectale</name>
    <dbReference type="NCBI Taxonomy" id="744512"/>
    <lineage>
        <taxon>Bacteria</taxon>
        <taxon>Pseudomonadati</taxon>
        <taxon>Spirochaetota</taxon>
        <taxon>Spirochaetia</taxon>
        <taxon>Spirochaetales</taxon>
        <taxon>Treponemataceae</taxon>
        <taxon>Treponema</taxon>
    </lineage>
</organism>
<dbReference type="NCBIfam" id="TIGR01953">
    <property type="entry name" value="NusA"/>
    <property type="match status" value="1"/>
</dbReference>
<name>A0A7M1XJD2_9SPIR</name>
<protein>
    <recommendedName>
        <fullName evidence="7">Transcription termination/antitermination protein NusA</fullName>
    </recommendedName>
</protein>
<dbReference type="Gene3D" id="3.30.1480.10">
    <property type="entry name" value="NusA, N-terminal domain"/>
    <property type="match status" value="1"/>
</dbReference>
<dbReference type="InterPro" id="IPR036555">
    <property type="entry name" value="NusA_N_sf"/>
</dbReference>
<dbReference type="SUPFAM" id="SSF50249">
    <property type="entry name" value="Nucleic acid-binding proteins"/>
    <property type="match status" value="1"/>
</dbReference>
<sequence>MSEENEVLEEVEEAVKAAPKKRGYKSASKPITGKIKSDDFTAAIGDIQKDSYVSGEQVAEILTQTMQQAYLEWSYPGLFKDKDSEDPAKELIKCEIDFSNSYSKFTIYDIKTVTDEDDIVDDAYQISLEDAQEIKPSAKLGDTIKIKFDVTKLDKTYVRRVKQLFQSKLKEASKSAILSVYQDKIGELIEGTVNRIEQDGNSYEVSFGKAQGFLRKNNKMPGDRFVVGERVLVHLSDVSDRSNPPSLVVSRSSKEFVQKLLERAVPEIQEGVVSIKAIEREPGKRTKIFVDSINPNIDPVGTCIGPESSRIRSVLNEIGSEKVDVVRFYMNKAMQVVEAMKPATVIGLTCPEDFFDANVHYEELELDRDYEYPKITVVVNNGNQGVAIGSGGVNVRLASRITHCTISVLQADDAIASNLKYLMISDVEKLVKGMNPDAVLEEEVVLDEEDDVEEIHDEEVVPTTPEVAPVVQETPVEKEEVKVEETPVVEEPVIDPVKAAKEETIAKAAEASKPVVEEKPVEHVEIKNKPRISLEELEQAISSKKGPSETKSYKKKWKKNDEEKSVAPSKASKVEAMPIYTEEELAQMEEADDNYDNYEDDLDLDQYDSDEYYDNN</sequence>
<keyword evidence="6 7" id="KW-0804">Transcription</keyword>
<dbReference type="Proteomes" id="UP000593591">
    <property type="component" value="Chromosome"/>
</dbReference>
<dbReference type="CDD" id="cd02134">
    <property type="entry name" value="KH-II_NusA_rpt1"/>
    <property type="match status" value="1"/>
</dbReference>
<feature type="region of interest" description="Disordered" evidence="8">
    <location>
        <begin position="539"/>
        <end position="616"/>
    </location>
</feature>
<evidence type="ECO:0000256" key="1">
    <source>
        <dbReference type="ARBA" id="ARBA00022472"/>
    </source>
</evidence>
<dbReference type="InterPro" id="IPR030842">
    <property type="entry name" value="TF_NusA_bacterial"/>
</dbReference>
<dbReference type="Pfam" id="PF13184">
    <property type="entry name" value="KH_NusA_1st"/>
    <property type="match status" value="1"/>
</dbReference>
<dbReference type="CDD" id="cd04455">
    <property type="entry name" value="S1_NusA"/>
    <property type="match status" value="1"/>
</dbReference>
<dbReference type="InterPro" id="IPR009019">
    <property type="entry name" value="KH_sf_prok-type"/>
</dbReference>
<dbReference type="AlphaFoldDB" id="A0A7M1XJD2"/>
<dbReference type="InterPro" id="IPR012340">
    <property type="entry name" value="NA-bd_OB-fold"/>
</dbReference>
<evidence type="ECO:0000313" key="11">
    <source>
        <dbReference type="Proteomes" id="UP000593591"/>
    </source>
</evidence>
<feature type="compositionally biased region" description="Acidic residues" evidence="8">
    <location>
        <begin position="581"/>
        <end position="616"/>
    </location>
</feature>
<dbReference type="GO" id="GO:0006353">
    <property type="term" value="P:DNA-templated transcription termination"/>
    <property type="evidence" value="ECO:0007669"/>
    <property type="project" value="UniProtKB-UniRule"/>
</dbReference>
<dbReference type="PANTHER" id="PTHR22648">
    <property type="entry name" value="TRANSCRIPTION TERMINATION FACTOR NUSA"/>
    <property type="match status" value="1"/>
</dbReference>
<comment type="function">
    <text evidence="7">Participates in both transcription termination and antitermination.</text>
</comment>
<dbReference type="InterPro" id="IPR013735">
    <property type="entry name" value="TF_NusA_N"/>
</dbReference>
<dbReference type="InterPro" id="IPR015946">
    <property type="entry name" value="KH_dom-like_a/b"/>
</dbReference>
<dbReference type="KEGG" id="trc:DYE49_00895"/>
<keyword evidence="5 7" id="KW-0805">Transcription regulation</keyword>
<feature type="domain" description="S1 motif" evidence="9">
    <location>
        <begin position="186"/>
        <end position="252"/>
    </location>
</feature>
<dbReference type="GO" id="GO:0003700">
    <property type="term" value="F:DNA-binding transcription factor activity"/>
    <property type="evidence" value="ECO:0007669"/>
    <property type="project" value="InterPro"/>
</dbReference>
<evidence type="ECO:0000256" key="3">
    <source>
        <dbReference type="ARBA" id="ARBA00022814"/>
    </source>
</evidence>
<comment type="subunit">
    <text evidence="7">Monomer. Binds directly to the core enzyme of the DNA-dependent RNA polymerase and to nascent RNA.</text>
</comment>
<evidence type="ECO:0000256" key="2">
    <source>
        <dbReference type="ARBA" id="ARBA00022490"/>
    </source>
</evidence>
<evidence type="ECO:0000313" key="10">
    <source>
        <dbReference type="EMBL" id="QOS39085.1"/>
    </source>
</evidence>
<dbReference type="PROSITE" id="PS50126">
    <property type="entry name" value="S1"/>
    <property type="match status" value="1"/>
</dbReference>
<evidence type="ECO:0000256" key="4">
    <source>
        <dbReference type="ARBA" id="ARBA00022884"/>
    </source>
</evidence>
<accession>A0A7M1XJD2</accession>
<evidence type="ECO:0000256" key="7">
    <source>
        <dbReference type="HAMAP-Rule" id="MF_00945"/>
    </source>
</evidence>
<dbReference type="GO" id="GO:0003723">
    <property type="term" value="F:RNA binding"/>
    <property type="evidence" value="ECO:0007669"/>
    <property type="project" value="UniProtKB-UniRule"/>
</dbReference>
<dbReference type="SUPFAM" id="SSF69705">
    <property type="entry name" value="Transcription factor NusA, N-terminal domain"/>
    <property type="match status" value="1"/>
</dbReference>
<dbReference type="InterPro" id="IPR058582">
    <property type="entry name" value="KH_NusA_2nd"/>
</dbReference>
<keyword evidence="2 7" id="KW-0963">Cytoplasm</keyword>
<dbReference type="SMART" id="SM00316">
    <property type="entry name" value="S1"/>
    <property type="match status" value="1"/>
</dbReference>
<dbReference type="PANTHER" id="PTHR22648:SF0">
    <property type="entry name" value="TRANSCRIPTION TERMINATION_ANTITERMINATION PROTEIN NUSA"/>
    <property type="match status" value="1"/>
</dbReference>
<dbReference type="Pfam" id="PF26594">
    <property type="entry name" value="KH_NusA_2nd"/>
    <property type="match status" value="1"/>
</dbReference>
<dbReference type="GO" id="GO:0005829">
    <property type="term" value="C:cytosol"/>
    <property type="evidence" value="ECO:0007669"/>
    <property type="project" value="TreeGrafter"/>
</dbReference>
<dbReference type="HAMAP" id="MF_00945_B">
    <property type="entry name" value="NusA_B"/>
    <property type="match status" value="1"/>
</dbReference>
<gene>
    <name evidence="7 10" type="primary">nusA</name>
    <name evidence="10" type="ORF">DYE49_00895</name>
</gene>
<comment type="similarity">
    <text evidence="7">Belongs to the NusA family.</text>
</comment>
<evidence type="ECO:0000256" key="5">
    <source>
        <dbReference type="ARBA" id="ARBA00023015"/>
    </source>
</evidence>
<comment type="subcellular location">
    <subcellularLocation>
        <location evidence="7">Cytoplasm</location>
    </subcellularLocation>
</comment>
<keyword evidence="4 7" id="KW-0694">RNA-binding</keyword>
<keyword evidence="3 7" id="KW-0889">Transcription antitermination</keyword>
<proteinExistence type="inferred from homology"/>